<dbReference type="InterPro" id="IPR002934">
    <property type="entry name" value="Polymerase_NTP_transf_dom"/>
</dbReference>
<feature type="domain" description="Polymerase nucleotidyl transferase" evidence="1">
    <location>
        <begin position="10"/>
        <end position="83"/>
    </location>
</feature>
<proteinExistence type="predicted"/>
<dbReference type="RefSeq" id="WP_005498170.1">
    <property type="nucleotide sequence ID" value="NZ_LS483452.1"/>
</dbReference>
<dbReference type="KEGG" id="sbk:SHEWBE_3537"/>
<accession>A0A330M919</accession>
<dbReference type="Pfam" id="PF01909">
    <property type="entry name" value="NTP_transf_2"/>
    <property type="match status" value="1"/>
</dbReference>
<dbReference type="OrthoDB" id="14556at2"/>
<dbReference type="EMBL" id="LS483452">
    <property type="protein sequence ID" value="SQH77500.1"/>
    <property type="molecule type" value="Genomic_DNA"/>
</dbReference>
<reference evidence="3" key="1">
    <citation type="submission" date="2018-06" db="EMBL/GenBank/DDBJ databases">
        <authorList>
            <person name="Cea G.-C."/>
            <person name="William W."/>
        </authorList>
    </citation>
    <scope>NUCLEOTIDE SEQUENCE [LARGE SCALE GENOMIC DNA]</scope>
    <source>
        <strain evidence="3">DB21MT-2</strain>
    </source>
</reference>
<dbReference type="Gene3D" id="3.30.460.10">
    <property type="entry name" value="Beta Polymerase, domain 2"/>
    <property type="match status" value="1"/>
</dbReference>
<gene>
    <name evidence="2" type="ORF">SHEWBE_3537</name>
</gene>
<evidence type="ECO:0000313" key="2">
    <source>
        <dbReference type="EMBL" id="SQH77500.1"/>
    </source>
</evidence>
<organism evidence="2 3">
    <name type="scientific">Shewanella benthica</name>
    <dbReference type="NCBI Taxonomy" id="43661"/>
    <lineage>
        <taxon>Bacteria</taxon>
        <taxon>Pseudomonadati</taxon>
        <taxon>Pseudomonadota</taxon>
        <taxon>Gammaproteobacteria</taxon>
        <taxon>Alteromonadales</taxon>
        <taxon>Shewanellaceae</taxon>
        <taxon>Shewanella</taxon>
    </lineage>
</organism>
<dbReference type="Proteomes" id="UP000250123">
    <property type="component" value="Chromosome SHEWBE"/>
</dbReference>
<evidence type="ECO:0000313" key="3">
    <source>
        <dbReference type="Proteomes" id="UP000250123"/>
    </source>
</evidence>
<dbReference type="InterPro" id="IPR043519">
    <property type="entry name" value="NT_sf"/>
</dbReference>
<protein>
    <recommendedName>
        <fullName evidence="1">Polymerase nucleotidyl transferase domain-containing protein</fullName>
    </recommendedName>
</protein>
<dbReference type="AlphaFoldDB" id="A0A330M919"/>
<dbReference type="CDD" id="cd05403">
    <property type="entry name" value="NT_KNTase_like"/>
    <property type="match status" value="1"/>
</dbReference>
<name>A0A330M919_9GAMM</name>
<sequence>MRLTEQQITIIKSEIEKKDPDAKVYLFGSRVDDNALGGDIDLLVLSKVIDFSQKIKIQAQLFIKLNEQQVDLLVAKDTEKPFVQLALLDGILL</sequence>
<evidence type="ECO:0000259" key="1">
    <source>
        <dbReference type="Pfam" id="PF01909"/>
    </source>
</evidence>
<dbReference type="SUPFAM" id="SSF81301">
    <property type="entry name" value="Nucleotidyltransferase"/>
    <property type="match status" value="1"/>
</dbReference>